<evidence type="ECO:0000313" key="2">
    <source>
        <dbReference type="Proteomes" id="UP001217476"/>
    </source>
</evidence>
<organism evidence="1 2">
    <name type="scientific">Candidatus Devosia phytovorans</name>
    <dbReference type="NCBI Taxonomy" id="3121372"/>
    <lineage>
        <taxon>Bacteria</taxon>
        <taxon>Pseudomonadati</taxon>
        <taxon>Pseudomonadota</taxon>
        <taxon>Alphaproteobacteria</taxon>
        <taxon>Hyphomicrobiales</taxon>
        <taxon>Devosiaceae</taxon>
        <taxon>Devosia</taxon>
    </lineage>
</organism>
<gene>
    <name evidence="1" type="ORF">P0Y65_04075</name>
</gene>
<protein>
    <submittedName>
        <fullName evidence="1">Uncharacterized protein</fullName>
    </submittedName>
</protein>
<dbReference type="AlphaFoldDB" id="A0AAJ5VV34"/>
<sequence length="155" mass="17263">MAKRAFKREFAELAAKMPPVPDLRAANDARDMSPQAARRIVEARLQTWLADSASWVEASRNALSVATTSGLDEEIWRSCEASLQTVVDTLSDLLKTVWNDGKPVVTKAMIAALDDRRDQVLALILDFDPDAYDTDRVATTPDEIEAWFKDLPLSK</sequence>
<proteinExistence type="predicted"/>
<dbReference type="EMBL" id="CP119312">
    <property type="protein sequence ID" value="WEK05443.1"/>
    <property type="molecule type" value="Genomic_DNA"/>
</dbReference>
<accession>A0AAJ5VV34</accession>
<reference evidence="1" key="1">
    <citation type="submission" date="2023-03" db="EMBL/GenBank/DDBJ databases">
        <title>Andean soil-derived lignocellulolytic bacterial consortium as a source of novel taxa and putative plastic-active enzymes.</title>
        <authorList>
            <person name="Diaz-Garcia L."/>
            <person name="Chuvochina M."/>
            <person name="Feuerriegel G."/>
            <person name="Bunk B."/>
            <person name="Sproer C."/>
            <person name="Streit W.R."/>
            <person name="Rodriguez L.M."/>
            <person name="Overmann J."/>
            <person name="Jimenez D.J."/>
        </authorList>
    </citation>
    <scope>NUCLEOTIDE SEQUENCE</scope>
    <source>
        <strain evidence="1">MAG 4196</strain>
    </source>
</reference>
<name>A0AAJ5VV34_9HYPH</name>
<dbReference type="Proteomes" id="UP001217476">
    <property type="component" value="Chromosome"/>
</dbReference>
<evidence type="ECO:0000313" key="1">
    <source>
        <dbReference type="EMBL" id="WEK05443.1"/>
    </source>
</evidence>